<evidence type="ECO:0000313" key="7">
    <source>
        <dbReference type="Proteomes" id="UP001501671"/>
    </source>
</evidence>
<evidence type="ECO:0000256" key="2">
    <source>
        <dbReference type="ARBA" id="ARBA00023015"/>
    </source>
</evidence>
<keyword evidence="4" id="KW-0804">Transcription</keyword>
<dbReference type="PROSITE" id="PS50931">
    <property type="entry name" value="HTH_LYSR"/>
    <property type="match status" value="1"/>
</dbReference>
<dbReference type="SUPFAM" id="SSF46785">
    <property type="entry name" value="Winged helix' DNA-binding domain"/>
    <property type="match status" value="1"/>
</dbReference>
<comment type="caution">
    <text evidence="6">The sequence shown here is derived from an EMBL/GenBank/DDBJ whole genome shotgun (WGS) entry which is preliminary data.</text>
</comment>
<dbReference type="Gene3D" id="3.40.190.10">
    <property type="entry name" value="Periplasmic binding protein-like II"/>
    <property type="match status" value="2"/>
</dbReference>
<accession>A0ABP8GEI0</accession>
<dbReference type="SUPFAM" id="SSF53850">
    <property type="entry name" value="Periplasmic binding protein-like II"/>
    <property type="match status" value="1"/>
</dbReference>
<dbReference type="InterPro" id="IPR000847">
    <property type="entry name" value="LysR_HTH_N"/>
</dbReference>
<dbReference type="InterPro" id="IPR036390">
    <property type="entry name" value="WH_DNA-bd_sf"/>
</dbReference>
<proteinExistence type="inferred from homology"/>
<evidence type="ECO:0000256" key="1">
    <source>
        <dbReference type="ARBA" id="ARBA00009437"/>
    </source>
</evidence>
<evidence type="ECO:0000313" key="6">
    <source>
        <dbReference type="EMBL" id="GAA4322817.1"/>
    </source>
</evidence>
<dbReference type="Pfam" id="PF00126">
    <property type="entry name" value="HTH_1"/>
    <property type="match status" value="1"/>
</dbReference>
<dbReference type="Gene3D" id="1.10.10.10">
    <property type="entry name" value="Winged helix-like DNA-binding domain superfamily/Winged helix DNA-binding domain"/>
    <property type="match status" value="1"/>
</dbReference>
<reference evidence="7" key="1">
    <citation type="journal article" date="2019" name="Int. J. Syst. Evol. Microbiol.">
        <title>The Global Catalogue of Microorganisms (GCM) 10K type strain sequencing project: providing services to taxonomists for standard genome sequencing and annotation.</title>
        <authorList>
            <consortium name="The Broad Institute Genomics Platform"/>
            <consortium name="The Broad Institute Genome Sequencing Center for Infectious Disease"/>
            <person name="Wu L."/>
            <person name="Ma J."/>
        </authorList>
    </citation>
    <scope>NUCLEOTIDE SEQUENCE [LARGE SCALE GENOMIC DNA]</scope>
    <source>
        <strain evidence="7">JCM 17666</strain>
    </source>
</reference>
<dbReference type="PANTHER" id="PTHR30126:SF6">
    <property type="entry name" value="HTH-TYPE TRANSCRIPTIONAL REGULATOR CYSB-RELATED"/>
    <property type="match status" value="1"/>
</dbReference>
<gene>
    <name evidence="6" type="ORF">GCM10023144_03150</name>
</gene>
<keyword evidence="3" id="KW-0238">DNA-binding</keyword>
<evidence type="ECO:0000256" key="4">
    <source>
        <dbReference type="ARBA" id="ARBA00023163"/>
    </source>
</evidence>
<organism evidence="6 7">
    <name type="scientific">Pigmentiphaga soli</name>
    <dbReference type="NCBI Taxonomy" id="1007095"/>
    <lineage>
        <taxon>Bacteria</taxon>
        <taxon>Pseudomonadati</taxon>
        <taxon>Pseudomonadota</taxon>
        <taxon>Betaproteobacteria</taxon>
        <taxon>Burkholderiales</taxon>
        <taxon>Alcaligenaceae</taxon>
        <taxon>Pigmentiphaga</taxon>
    </lineage>
</organism>
<keyword evidence="2" id="KW-0805">Transcription regulation</keyword>
<dbReference type="Proteomes" id="UP001501671">
    <property type="component" value="Unassembled WGS sequence"/>
</dbReference>
<sequence length="309" mass="34423">MNIQQLRFIAELAHQDLHVSKVADMLHVSQPSVSTQVRLLEEELELTIFSRKRNRLAAVTPVGNEIIRRARRVLLELDEIRQMARAHSSDDRGTLTIAASHAQARFRLPRVLRQFVDRYPQVRVTIRPENGPNILDALREGEADIGVLSSAGDPGGDLISIPFHAYRRILLTEPGHPLLDVSRPTLDDISRYPLVMYESAQAGSEAFRILTELSARAPSVLQGTNADVVKAYVEQGLGVTILPELVFDPERDAGLRAVDASHLVPPSTTYAVLNRKHYLRGYSYAFLEILSPSITRKTVEAHTHAGLPE</sequence>
<dbReference type="PANTHER" id="PTHR30126">
    <property type="entry name" value="HTH-TYPE TRANSCRIPTIONAL REGULATOR"/>
    <property type="match status" value="1"/>
</dbReference>
<dbReference type="PRINTS" id="PR00039">
    <property type="entry name" value="HTHLYSR"/>
</dbReference>
<keyword evidence="7" id="KW-1185">Reference proteome</keyword>
<dbReference type="Pfam" id="PF03466">
    <property type="entry name" value="LysR_substrate"/>
    <property type="match status" value="1"/>
</dbReference>
<dbReference type="InterPro" id="IPR005119">
    <property type="entry name" value="LysR_subst-bd"/>
</dbReference>
<comment type="similarity">
    <text evidence="1">Belongs to the LysR transcriptional regulatory family.</text>
</comment>
<evidence type="ECO:0000259" key="5">
    <source>
        <dbReference type="PROSITE" id="PS50931"/>
    </source>
</evidence>
<name>A0ABP8GEI0_9BURK</name>
<evidence type="ECO:0000256" key="3">
    <source>
        <dbReference type="ARBA" id="ARBA00023125"/>
    </source>
</evidence>
<dbReference type="InterPro" id="IPR036388">
    <property type="entry name" value="WH-like_DNA-bd_sf"/>
</dbReference>
<dbReference type="EMBL" id="BAABFO010000001">
    <property type="protein sequence ID" value="GAA4322817.1"/>
    <property type="molecule type" value="Genomic_DNA"/>
</dbReference>
<dbReference type="RefSeq" id="WP_345245619.1">
    <property type="nucleotide sequence ID" value="NZ_BAABFO010000001.1"/>
</dbReference>
<feature type="domain" description="HTH lysR-type" evidence="5">
    <location>
        <begin position="1"/>
        <end position="59"/>
    </location>
</feature>
<protein>
    <submittedName>
        <fullName evidence="6">CysB family HTH-type transcriptional regulator</fullName>
    </submittedName>
</protein>